<feature type="transmembrane region" description="Helical" evidence="8">
    <location>
        <begin position="367"/>
        <end position="385"/>
    </location>
</feature>
<dbReference type="Gene3D" id="1.20.1250.20">
    <property type="entry name" value="MFS general substrate transporter like domains"/>
    <property type="match status" value="1"/>
</dbReference>
<dbReference type="InterPro" id="IPR020846">
    <property type="entry name" value="MFS_dom"/>
</dbReference>
<feature type="transmembrane region" description="Helical" evidence="8">
    <location>
        <begin position="111"/>
        <end position="132"/>
    </location>
</feature>
<reference evidence="11" key="1">
    <citation type="submission" date="2017-04" db="EMBL/GenBank/DDBJ databases">
        <authorList>
            <person name="Varghese N."/>
            <person name="Submissions S."/>
        </authorList>
    </citation>
    <scope>NUCLEOTIDE SEQUENCE [LARGE SCALE GENOMIC DNA]</scope>
    <source>
        <strain evidence="11">N3/975</strain>
    </source>
</reference>
<feature type="transmembrane region" description="Helical" evidence="8">
    <location>
        <begin position="269"/>
        <end position="294"/>
    </location>
</feature>
<dbReference type="PANTHER" id="PTHR42718:SF9">
    <property type="entry name" value="MAJOR FACILITATOR SUPERFAMILY MULTIDRUG TRANSPORTER MFSC"/>
    <property type="match status" value="1"/>
</dbReference>
<feature type="transmembrane region" description="Helical" evidence="8">
    <location>
        <begin position="144"/>
        <end position="163"/>
    </location>
</feature>
<keyword evidence="4" id="KW-1003">Cell membrane</keyword>
<feature type="transmembrane region" description="Helical" evidence="8">
    <location>
        <begin position="334"/>
        <end position="355"/>
    </location>
</feature>
<evidence type="ECO:0000256" key="4">
    <source>
        <dbReference type="ARBA" id="ARBA00022475"/>
    </source>
</evidence>
<keyword evidence="7 8" id="KW-0472">Membrane</keyword>
<dbReference type="Pfam" id="PF07690">
    <property type="entry name" value="MFS_1"/>
    <property type="match status" value="1"/>
</dbReference>
<organism evidence="10 11">
    <name type="scientific">Paenibacillus uliginis N3/975</name>
    <dbReference type="NCBI Taxonomy" id="1313296"/>
    <lineage>
        <taxon>Bacteria</taxon>
        <taxon>Bacillati</taxon>
        <taxon>Bacillota</taxon>
        <taxon>Bacilli</taxon>
        <taxon>Bacillales</taxon>
        <taxon>Paenibacillaceae</taxon>
        <taxon>Paenibacillus</taxon>
    </lineage>
</organism>
<proteinExistence type="inferred from homology"/>
<gene>
    <name evidence="10" type="ORF">SAMN05661091_2767</name>
</gene>
<feature type="domain" description="Major facilitator superfamily (MFS) profile" evidence="9">
    <location>
        <begin position="16"/>
        <end position="477"/>
    </location>
</feature>
<feature type="transmembrane region" description="Helical" evidence="8">
    <location>
        <begin position="169"/>
        <end position="191"/>
    </location>
</feature>
<dbReference type="GO" id="GO:0005886">
    <property type="term" value="C:plasma membrane"/>
    <property type="evidence" value="ECO:0007669"/>
    <property type="project" value="UniProtKB-SubCell"/>
</dbReference>
<feature type="transmembrane region" description="Helical" evidence="8">
    <location>
        <begin position="306"/>
        <end position="327"/>
    </location>
</feature>
<dbReference type="SUPFAM" id="SSF103473">
    <property type="entry name" value="MFS general substrate transporter"/>
    <property type="match status" value="1"/>
</dbReference>
<comment type="similarity">
    <text evidence="2">Belongs to the major facilitator superfamily. EmrB family.</text>
</comment>
<dbReference type="NCBIfam" id="TIGR00711">
    <property type="entry name" value="efflux_EmrB"/>
    <property type="match status" value="1"/>
</dbReference>
<keyword evidence="6 8" id="KW-1133">Transmembrane helix</keyword>
<evidence type="ECO:0000313" key="10">
    <source>
        <dbReference type="EMBL" id="SMF84930.1"/>
    </source>
</evidence>
<keyword evidence="5 8" id="KW-0812">Transmembrane</keyword>
<evidence type="ECO:0000256" key="1">
    <source>
        <dbReference type="ARBA" id="ARBA00004651"/>
    </source>
</evidence>
<dbReference type="Proteomes" id="UP000192940">
    <property type="component" value="Chromosome I"/>
</dbReference>
<dbReference type="InterPro" id="IPR004638">
    <property type="entry name" value="EmrB-like"/>
</dbReference>
<dbReference type="PRINTS" id="PR01036">
    <property type="entry name" value="TCRTETB"/>
</dbReference>
<name>A0A1X7HE81_9BACL</name>
<dbReference type="STRING" id="1313296.SAMN05661091_2767"/>
<evidence type="ECO:0000256" key="5">
    <source>
        <dbReference type="ARBA" id="ARBA00022692"/>
    </source>
</evidence>
<keyword evidence="11" id="KW-1185">Reference proteome</keyword>
<dbReference type="EMBL" id="LT840184">
    <property type="protein sequence ID" value="SMF84930.1"/>
    <property type="molecule type" value="Genomic_DNA"/>
</dbReference>
<feature type="transmembrane region" description="Helical" evidence="8">
    <location>
        <begin position="54"/>
        <end position="75"/>
    </location>
</feature>
<accession>A0A1X7HE81</accession>
<feature type="transmembrane region" description="Helical" evidence="8">
    <location>
        <begin position="82"/>
        <end position="99"/>
    </location>
</feature>
<evidence type="ECO:0000313" key="11">
    <source>
        <dbReference type="Proteomes" id="UP000192940"/>
    </source>
</evidence>
<evidence type="ECO:0000259" key="9">
    <source>
        <dbReference type="PROSITE" id="PS50850"/>
    </source>
</evidence>
<dbReference type="PROSITE" id="PS50850">
    <property type="entry name" value="MFS"/>
    <property type="match status" value="1"/>
</dbReference>
<sequence length="494" mass="53432">MSQRIQNEAKSNRRVLLFILLSGSFLSVLNQTILTVALPEFMGEFDINATTVQWLTTGYMLVNGILIPVTAYLMNRFTTRQLFISSMLFLLLGSILAASSPNFTLLLTGRLVQASGAGIIMPLLMAVIYEIFPINNRGSAMGMIGLTMAFAPAIAPSLAGIVIEHVSWRWLFIGMIPLLGIVILLSFKYLFNVSETSKPKADIPGIIYSTLGFGGILYGFSNASGSGWGNIVVLSCLIGGGAFLVLFCTRQLKSSNPMLDLRVFSNKTYLLTTIINTLVTIIMYADIILVPLYLQSSMGYTALESGLLLLPGALLMAVMSPITGRLFDKFGPRILMLTGLVFVIIAVWGVTNLSVTTSYTYLMIRTIVLRLGLSLLVMPVTTAGLNALPQKWTAHGSAVTNTVRQVAGAIGTTLVVTVMTISSSHHLTKLMQSDPSFSQTQLAQESSILGTSDAFIYIVFVGIIAFILTLFMPKQKSGSKQEISNSQSPSRADA</sequence>
<feature type="transmembrane region" description="Helical" evidence="8">
    <location>
        <begin position="454"/>
        <end position="472"/>
    </location>
</feature>
<evidence type="ECO:0000256" key="6">
    <source>
        <dbReference type="ARBA" id="ARBA00022989"/>
    </source>
</evidence>
<dbReference type="CDD" id="cd17503">
    <property type="entry name" value="MFS_LmrB_MDR_like"/>
    <property type="match status" value="1"/>
</dbReference>
<dbReference type="RefSeq" id="WP_208919724.1">
    <property type="nucleotide sequence ID" value="NZ_LT840184.1"/>
</dbReference>
<comment type="subcellular location">
    <subcellularLocation>
        <location evidence="1">Cell membrane</location>
        <topology evidence="1">Multi-pass membrane protein</topology>
    </subcellularLocation>
</comment>
<dbReference type="InterPro" id="IPR011701">
    <property type="entry name" value="MFS"/>
</dbReference>
<evidence type="ECO:0000256" key="7">
    <source>
        <dbReference type="ARBA" id="ARBA00023136"/>
    </source>
</evidence>
<dbReference type="Gene3D" id="1.20.1720.10">
    <property type="entry name" value="Multidrug resistance protein D"/>
    <property type="match status" value="1"/>
</dbReference>
<evidence type="ECO:0000256" key="2">
    <source>
        <dbReference type="ARBA" id="ARBA00008537"/>
    </source>
</evidence>
<evidence type="ECO:0000256" key="8">
    <source>
        <dbReference type="SAM" id="Phobius"/>
    </source>
</evidence>
<evidence type="ECO:0000256" key="3">
    <source>
        <dbReference type="ARBA" id="ARBA00022448"/>
    </source>
</evidence>
<feature type="transmembrane region" description="Helical" evidence="8">
    <location>
        <begin position="227"/>
        <end position="248"/>
    </location>
</feature>
<dbReference type="PANTHER" id="PTHR42718">
    <property type="entry name" value="MAJOR FACILITATOR SUPERFAMILY MULTIDRUG TRANSPORTER MFSC"/>
    <property type="match status" value="1"/>
</dbReference>
<protein>
    <submittedName>
        <fullName evidence="10">Drug resistance transporter, EmrB/QacA subfamily</fullName>
    </submittedName>
</protein>
<feature type="transmembrane region" description="Helical" evidence="8">
    <location>
        <begin position="203"/>
        <end position="221"/>
    </location>
</feature>
<dbReference type="InterPro" id="IPR036259">
    <property type="entry name" value="MFS_trans_sf"/>
</dbReference>
<feature type="transmembrane region" description="Helical" evidence="8">
    <location>
        <begin position="406"/>
        <end position="427"/>
    </location>
</feature>
<dbReference type="AlphaFoldDB" id="A0A1X7HE81"/>
<dbReference type="GO" id="GO:0022857">
    <property type="term" value="F:transmembrane transporter activity"/>
    <property type="evidence" value="ECO:0007669"/>
    <property type="project" value="InterPro"/>
</dbReference>
<keyword evidence="3" id="KW-0813">Transport</keyword>